<dbReference type="RefSeq" id="WP_310930301.1">
    <property type="nucleotide sequence ID" value="NZ_JAMQOQ010000006.1"/>
</dbReference>
<dbReference type="InterPro" id="IPR055986">
    <property type="entry name" value="DUF7564"/>
</dbReference>
<feature type="compositionally biased region" description="Basic residues" evidence="1">
    <location>
        <begin position="38"/>
        <end position="50"/>
    </location>
</feature>
<evidence type="ECO:0000313" key="3">
    <source>
        <dbReference type="Proteomes" id="UP001254813"/>
    </source>
</evidence>
<dbReference type="Proteomes" id="UP001254813">
    <property type="component" value="Unassembled WGS sequence"/>
</dbReference>
<protein>
    <submittedName>
        <fullName evidence="2">Uncharacterized protein</fullName>
    </submittedName>
</protein>
<sequence>MKRLATSTCIGCGDPYLFTGTYKGNYCGDCHEAWSNRRSGRGRPKPRPMRSRVVSSVRRIVDEDDAPSRYDRE</sequence>
<organism evidence="2 3">
    <name type="scientific">Halogeometricum luteum</name>
    <dbReference type="NCBI Taxonomy" id="2950537"/>
    <lineage>
        <taxon>Archaea</taxon>
        <taxon>Methanobacteriati</taxon>
        <taxon>Methanobacteriota</taxon>
        <taxon>Stenosarchaea group</taxon>
        <taxon>Halobacteria</taxon>
        <taxon>Halobacteriales</taxon>
        <taxon>Haloferacaceae</taxon>
        <taxon>Halogeometricum</taxon>
    </lineage>
</organism>
<evidence type="ECO:0000256" key="1">
    <source>
        <dbReference type="SAM" id="MobiDB-lite"/>
    </source>
</evidence>
<dbReference type="Pfam" id="PF24445">
    <property type="entry name" value="DUF7564"/>
    <property type="match status" value="1"/>
</dbReference>
<feature type="region of interest" description="Disordered" evidence="1">
    <location>
        <begin position="37"/>
        <end position="73"/>
    </location>
</feature>
<name>A0ABU2G682_9EURY</name>
<keyword evidence="3" id="KW-1185">Reference proteome</keyword>
<reference evidence="2 3" key="1">
    <citation type="submission" date="2022-06" db="EMBL/GenBank/DDBJ databases">
        <title>Halogeometricum sp. a new haloarchaeum isolate from saline soil.</title>
        <authorList>
            <person name="Strakova D."/>
            <person name="Galisteo C."/>
            <person name="Sanchez-Porro C."/>
            <person name="Ventosa A."/>
        </authorList>
    </citation>
    <scope>NUCLEOTIDE SEQUENCE [LARGE SCALE GENOMIC DNA]</scope>
    <source>
        <strain evidence="3">S3BR25-2</strain>
    </source>
</reference>
<evidence type="ECO:0000313" key="2">
    <source>
        <dbReference type="EMBL" id="MDS0296285.1"/>
    </source>
</evidence>
<gene>
    <name evidence="2" type="ORF">NDI79_19095</name>
</gene>
<accession>A0ABU2G682</accession>
<dbReference type="EMBL" id="JAMQOQ010000006">
    <property type="protein sequence ID" value="MDS0296285.1"/>
    <property type="molecule type" value="Genomic_DNA"/>
</dbReference>
<proteinExistence type="predicted"/>
<comment type="caution">
    <text evidence="2">The sequence shown here is derived from an EMBL/GenBank/DDBJ whole genome shotgun (WGS) entry which is preliminary data.</text>
</comment>